<keyword evidence="8" id="KW-1185">Reference proteome</keyword>
<gene>
    <name evidence="7" type="ORF">PHYBOEH_003426</name>
</gene>
<evidence type="ECO:0000256" key="2">
    <source>
        <dbReference type="ARBA" id="ARBA00010400"/>
    </source>
</evidence>
<protein>
    <recommendedName>
        <fullName evidence="5">RxLR effector protein</fullName>
    </recommendedName>
</protein>
<dbReference type="EMBL" id="JAGDFL010000197">
    <property type="protein sequence ID" value="KAG7395626.1"/>
    <property type="molecule type" value="Genomic_DNA"/>
</dbReference>
<sequence length="148" mass="16073">MRLINFLLVAAAALLASVEAASTATASTQMKLSIVASPVAVQAVVGGNEKRFLRAVDKKKQADEGDNDDDDDDDDVNEERGRPLFAKSLLDGAENNADKLRRLMDLWKRNGYTANDVAAKLGIDLDGALTQSRMNIYFKYAARLKGTP</sequence>
<evidence type="ECO:0000256" key="1">
    <source>
        <dbReference type="ARBA" id="ARBA00004613"/>
    </source>
</evidence>
<feature type="region of interest" description="Disordered" evidence="6">
    <location>
        <begin position="56"/>
        <end position="83"/>
    </location>
</feature>
<dbReference type="GO" id="GO:0005576">
    <property type="term" value="C:extracellular region"/>
    <property type="evidence" value="ECO:0007669"/>
    <property type="project" value="UniProtKB-SubCell"/>
</dbReference>
<comment type="similarity">
    <text evidence="2 5">Belongs to the RxLR effector family.</text>
</comment>
<dbReference type="AlphaFoldDB" id="A0A8T1WQA1"/>
<feature type="compositionally biased region" description="Acidic residues" evidence="6">
    <location>
        <begin position="64"/>
        <end position="77"/>
    </location>
</feature>
<comment type="subcellular location">
    <subcellularLocation>
        <location evidence="1 5">Secreted</location>
    </subcellularLocation>
</comment>
<feature type="chain" id="PRO_5035960310" description="RxLR effector protein" evidence="5">
    <location>
        <begin position="21"/>
        <end position="148"/>
    </location>
</feature>
<evidence type="ECO:0000256" key="5">
    <source>
        <dbReference type="RuleBase" id="RU367124"/>
    </source>
</evidence>
<keyword evidence="4 5" id="KW-0732">Signal</keyword>
<feature type="signal peptide" evidence="5">
    <location>
        <begin position="1"/>
        <end position="20"/>
    </location>
</feature>
<comment type="caution">
    <text evidence="7">The sequence shown here is derived from an EMBL/GenBank/DDBJ whole genome shotgun (WGS) entry which is preliminary data.</text>
</comment>
<dbReference type="OrthoDB" id="129528at2759"/>
<proteinExistence type="inferred from homology"/>
<evidence type="ECO:0000256" key="3">
    <source>
        <dbReference type="ARBA" id="ARBA00022525"/>
    </source>
</evidence>
<evidence type="ECO:0000256" key="6">
    <source>
        <dbReference type="SAM" id="MobiDB-lite"/>
    </source>
</evidence>
<keyword evidence="3 5" id="KW-0964">Secreted</keyword>
<comment type="function">
    <text evidence="5">Effector that suppresses plant defense responses during pathogen infection.</text>
</comment>
<accession>A0A8T1WQA1</accession>
<evidence type="ECO:0000313" key="7">
    <source>
        <dbReference type="EMBL" id="KAG7395626.1"/>
    </source>
</evidence>
<comment type="domain">
    <text evidence="5">The RxLR-dEER motif acts to carry the protein into the host cell cytoplasm through binding to cell surface phosphatidylinositol-3-phosphate.</text>
</comment>
<name>A0A8T1WQA1_9STRA</name>
<evidence type="ECO:0000256" key="4">
    <source>
        <dbReference type="ARBA" id="ARBA00022729"/>
    </source>
</evidence>
<reference evidence="7" key="1">
    <citation type="submission" date="2021-02" db="EMBL/GenBank/DDBJ databases">
        <authorList>
            <person name="Palmer J.M."/>
        </authorList>
    </citation>
    <scope>NUCLEOTIDE SEQUENCE</scope>
    <source>
        <strain evidence="7">SCRP23</strain>
    </source>
</reference>
<dbReference type="Proteomes" id="UP000693981">
    <property type="component" value="Unassembled WGS sequence"/>
</dbReference>
<organism evidence="7 8">
    <name type="scientific">Phytophthora boehmeriae</name>
    <dbReference type="NCBI Taxonomy" id="109152"/>
    <lineage>
        <taxon>Eukaryota</taxon>
        <taxon>Sar</taxon>
        <taxon>Stramenopiles</taxon>
        <taxon>Oomycota</taxon>
        <taxon>Peronosporomycetes</taxon>
        <taxon>Peronosporales</taxon>
        <taxon>Peronosporaceae</taxon>
        <taxon>Phytophthora</taxon>
    </lineage>
</organism>
<dbReference type="InterPro" id="IPR031825">
    <property type="entry name" value="RXLR"/>
</dbReference>
<evidence type="ECO:0000313" key="8">
    <source>
        <dbReference type="Proteomes" id="UP000693981"/>
    </source>
</evidence>
<dbReference type="Pfam" id="PF16810">
    <property type="entry name" value="RXLR"/>
    <property type="match status" value="1"/>
</dbReference>